<feature type="transmembrane region" description="Helical" evidence="4">
    <location>
        <begin position="328"/>
        <end position="349"/>
    </location>
</feature>
<dbReference type="InterPro" id="IPR001296">
    <property type="entry name" value="Glyco_trans_1"/>
</dbReference>
<dbReference type="GO" id="GO:0016747">
    <property type="term" value="F:acyltransferase activity, transferring groups other than amino-acyl groups"/>
    <property type="evidence" value="ECO:0007669"/>
    <property type="project" value="InterPro"/>
</dbReference>
<keyword evidence="4" id="KW-0472">Membrane</keyword>
<evidence type="ECO:0000256" key="2">
    <source>
        <dbReference type="ARBA" id="ARBA00022676"/>
    </source>
</evidence>
<evidence type="ECO:0000256" key="3">
    <source>
        <dbReference type="ARBA" id="ARBA00022679"/>
    </source>
</evidence>
<dbReference type="Proteomes" id="UP000292085">
    <property type="component" value="Unassembled WGS sequence"/>
</dbReference>
<reference evidence="7 8" key="1">
    <citation type="submission" date="2019-02" db="EMBL/GenBank/DDBJ databases">
        <authorList>
            <person name="Li Y."/>
        </authorList>
    </citation>
    <scope>NUCLEOTIDE SEQUENCE [LARGE SCALE GENOMIC DNA]</scope>
    <source>
        <strain evidence="7 8">3-7</strain>
    </source>
</reference>
<keyword evidence="8" id="KW-1185">Reference proteome</keyword>
<dbReference type="RefSeq" id="WP_130160141.1">
    <property type="nucleotide sequence ID" value="NZ_SGIS01000052.1"/>
</dbReference>
<dbReference type="SUPFAM" id="SSF53756">
    <property type="entry name" value="UDP-Glycosyltransferase/glycogen phosphorylase"/>
    <property type="match status" value="1"/>
</dbReference>
<dbReference type="InterPro" id="IPR002656">
    <property type="entry name" value="Acyl_transf_3_dom"/>
</dbReference>
<evidence type="ECO:0000313" key="7">
    <source>
        <dbReference type="EMBL" id="RZF60742.1"/>
    </source>
</evidence>
<dbReference type="PANTHER" id="PTHR12526:SF640">
    <property type="entry name" value="COLANIC ACID BIOSYNTHESIS GLYCOSYLTRANSFERASE WCAL-RELATED"/>
    <property type="match status" value="1"/>
</dbReference>
<dbReference type="Gene3D" id="3.40.50.2000">
    <property type="entry name" value="Glycogen Phosphorylase B"/>
    <property type="match status" value="2"/>
</dbReference>
<sequence>MNASTAEKEHPTILSAAQERGRKTLDSVQYLRGVAAMLVVLYHVFPQLERMGLAYEGPQALSAGVDIFFVISGFVMVYSTARHPMRGGFAFLRDRIARVVPLYWLLTLVMILLLVFVPAAAQTSRFDMLHAVASFLFFPWMHPVQHQYWPVLVPGWTLNYEMFFYVVFAVALIISRRRRTMVVVLSCTSLAVLSLVPVFFNVSGIFDFYTRSLILEFGYGMLLGELFLRTRGKTSNGWWAVILIGIMGLAVSPMMMHVASQGIAAGIPALLIVLGALYIPLDLKGSGERIARKIGDASYSIYLSHYILMSALGQLWRKILPGGPISWIGFAVFATMTCAVFGIVVHYLLEKPLSNAAARWLGGAKGQASATRPIAYVVAPSGQAGGGMGRVKDYILSFDEDGSSQLEFRPLITRDNRGFAASLWLTGQAVMSIWRARLSGELGLVHINLGDKASAIRKGLVALLARGSGALVVVHLHAVELDADWRMSGKIMRWAIGLPFRAASTNIVLGDIWRNWLINDLGVKPERIDVLANGVPVPAYERRDHLAPRSAVHLLFLGNLLERKGVSDLIAALAGLPADLPAWRLSFAGGGDLVRYTNAVKVAGISDKVAFLGWVDQNGAQKLLAEADVMVLPSYHEGLPLVILEALGAGTPVIATSVGAIPQFVEAERDALIIAPGARTELSAALARLIGDASLRQKIGDQARATYERNFSLAVFRTNLLAIYKTRLQIPKE</sequence>
<feature type="transmembrane region" description="Helical" evidence="4">
    <location>
        <begin position="208"/>
        <end position="228"/>
    </location>
</feature>
<evidence type="ECO:0000313" key="8">
    <source>
        <dbReference type="Proteomes" id="UP000292085"/>
    </source>
</evidence>
<dbReference type="AlphaFoldDB" id="A0A4Q6XT59"/>
<dbReference type="PANTHER" id="PTHR12526">
    <property type="entry name" value="GLYCOSYLTRANSFERASE"/>
    <property type="match status" value="1"/>
</dbReference>
<feature type="transmembrane region" description="Helical" evidence="4">
    <location>
        <begin position="181"/>
        <end position="202"/>
    </location>
</feature>
<gene>
    <name evidence="7" type="ORF">EWE75_21470</name>
</gene>
<proteinExistence type="inferred from homology"/>
<keyword evidence="4" id="KW-0812">Transmembrane</keyword>
<evidence type="ECO:0000259" key="5">
    <source>
        <dbReference type="Pfam" id="PF00534"/>
    </source>
</evidence>
<dbReference type="CDD" id="cd03801">
    <property type="entry name" value="GT4_PimA-like"/>
    <property type="match status" value="1"/>
</dbReference>
<keyword evidence="4" id="KW-1133">Transmembrane helix</keyword>
<organism evidence="7 8">
    <name type="scientific">Sphingomonas populi</name>
    <dbReference type="NCBI Taxonomy" id="2484750"/>
    <lineage>
        <taxon>Bacteria</taxon>
        <taxon>Pseudomonadati</taxon>
        <taxon>Pseudomonadota</taxon>
        <taxon>Alphaproteobacteria</taxon>
        <taxon>Sphingomonadales</taxon>
        <taxon>Sphingomonadaceae</taxon>
        <taxon>Sphingomonas</taxon>
    </lineage>
</organism>
<dbReference type="GO" id="GO:0016757">
    <property type="term" value="F:glycosyltransferase activity"/>
    <property type="evidence" value="ECO:0007669"/>
    <property type="project" value="UniProtKB-KW"/>
</dbReference>
<feature type="transmembrane region" description="Helical" evidence="4">
    <location>
        <begin position="262"/>
        <end position="279"/>
    </location>
</feature>
<dbReference type="EMBL" id="SGIS01000052">
    <property type="protein sequence ID" value="RZF60742.1"/>
    <property type="molecule type" value="Genomic_DNA"/>
</dbReference>
<name>A0A4Q6XT59_9SPHN</name>
<feature type="transmembrane region" description="Helical" evidence="4">
    <location>
        <begin position="30"/>
        <end position="48"/>
    </location>
</feature>
<accession>A0A4Q6XT59</accession>
<feature type="domain" description="Glycosyl transferase family 1" evidence="5">
    <location>
        <begin position="543"/>
        <end position="705"/>
    </location>
</feature>
<feature type="transmembrane region" description="Helical" evidence="4">
    <location>
        <begin position="148"/>
        <end position="174"/>
    </location>
</feature>
<feature type="transmembrane region" description="Helical" evidence="4">
    <location>
        <begin position="60"/>
        <end position="81"/>
    </location>
</feature>
<evidence type="ECO:0000256" key="4">
    <source>
        <dbReference type="SAM" id="Phobius"/>
    </source>
</evidence>
<evidence type="ECO:0000259" key="6">
    <source>
        <dbReference type="Pfam" id="PF01757"/>
    </source>
</evidence>
<protein>
    <submittedName>
        <fullName evidence="7">Glycosyltransferase</fullName>
    </submittedName>
</protein>
<feature type="domain" description="Acyltransferase 3" evidence="6">
    <location>
        <begin position="27"/>
        <end position="340"/>
    </location>
</feature>
<dbReference type="OrthoDB" id="9767863at2"/>
<dbReference type="Pfam" id="PF01757">
    <property type="entry name" value="Acyl_transf_3"/>
    <property type="match status" value="1"/>
</dbReference>
<feature type="transmembrane region" description="Helical" evidence="4">
    <location>
        <begin position="102"/>
        <end position="121"/>
    </location>
</feature>
<feature type="transmembrane region" description="Helical" evidence="4">
    <location>
        <begin position="299"/>
        <end position="316"/>
    </location>
</feature>
<evidence type="ECO:0000256" key="1">
    <source>
        <dbReference type="ARBA" id="ARBA00009481"/>
    </source>
</evidence>
<feature type="transmembrane region" description="Helical" evidence="4">
    <location>
        <begin position="237"/>
        <end position="256"/>
    </location>
</feature>
<keyword evidence="3 7" id="KW-0808">Transferase</keyword>
<keyword evidence="2" id="KW-0328">Glycosyltransferase</keyword>
<dbReference type="Pfam" id="PF00534">
    <property type="entry name" value="Glycos_transf_1"/>
    <property type="match status" value="1"/>
</dbReference>
<comment type="similarity">
    <text evidence="1">Belongs to the glycosyltransferase group 1 family. Glycosyltransferase 4 subfamily.</text>
</comment>
<comment type="caution">
    <text evidence="7">The sequence shown here is derived from an EMBL/GenBank/DDBJ whole genome shotgun (WGS) entry which is preliminary data.</text>
</comment>